<evidence type="ECO:0000313" key="2">
    <source>
        <dbReference type="Proteomes" id="UP000308267"/>
    </source>
</evidence>
<keyword evidence="2" id="KW-1185">Reference proteome</keyword>
<dbReference type="EMBL" id="SJOL01006453">
    <property type="protein sequence ID" value="TGZ66433.1"/>
    <property type="molecule type" value="Genomic_DNA"/>
</dbReference>
<proteinExistence type="predicted"/>
<dbReference type="Proteomes" id="UP000308267">
    <property type="component" value="Unassembled WGS sequence"/>
</dbReference>
<reference evidence="1 2" key="1">
    <citation type="journal article" date="2019" name="BMC Genomics">
        <title>New insights from Opisthorchis felineus genome: update on genomics of the epidemiologically important liver flukes.</title>
        <authorList>
            <person name="Ershov N.I."/>
            <person name="Mordvinov V.A."/>
            <person name="Prokhortchouk E.B."/>
            <person name="Pakharukova M.Y."/>
            <person name="Gunbin K.V."/>
            <person name="Ustyantsev K."/>
            <person name="Genaev M.A."/>
            <person name="Blinov A.G."/>
            <person name="Mazur A."/>
            <person name="Boulygina E."/>
            <person name="Tsygankova S."/>
            <person name="Khrameeva E."/>
            <person name="Chekanov N."/>
            <person name="Fan G."/>
            <person name="Xiao A."/>
            <person name="Zhang H."/>
            <person name="Xu X."/>
            <person name="Yang H."/>
            <person name="Solovyev V."/>
            <person name="Lee S.M."/>
            <person name="Liu X."/>
            <person name="Afonnikov D.A."/>
            <person name="Skryabin K.G."/>
        </authorList>
    </citation>
    <scope>NUCLEOTIDE SEQUENCE [LARGE SCALE GENOMIC DNA]</scope>
    <source>
        <strain evidence="1">AK-0245</strain>
        <tissue evidence="1">Whole organism</tissue>
    </source>
</reference>
<organism evidence="1 2">
    <name type="scientific">Opisthorchis felineus</name>
    <dbReference type="NCBI Taxonomy" id="147828"/>
    <lineage>
        <taxon>Eukaryota</taxon>
        <taxon>Metazoa</taxon>
        <taxon>Spiralia</taxon>
        <taxon>Lophotrochozoa</taxon>
        <taxon>Platyhelminthes</taxon>
        <taxon>Trematoda</taxon>
        <taxon>Digenea</taxon>
        <taxon>Opisthorchiida</taxon>
        <taxon>Opisthorchiata</taxon>
        <taxon>Opisthorchiidae</taxon>
        <taxon>Opisthorchis</taxon>
    </lineage>
</organism>
<comment type="caution">
    <text evidence="1">The sequence shown here is derived from an EMBL/GenBank/DDBJ whole genome shotgun (WGS) entry which is preliminary data.</text>
</comment>
<sequence length="110" mass="12448">MQDLRRAFQILPTSMVSKRCVIASPKRLCSDENGNAEWISANIHGCFCQLQQSLTGVASDEVRKLASSDRSFTLVPPRLLVLRVVSHRVVLSLNNPMSPMTYRQYRKQTV</sequence>
<dbReference type="AlphaFoldDB" id="A0A4S2LRR9"/>
<name>A0A4S2LRR9_OPIFE</name>
<evidence type="ECO:0000313" key="1">
    <source>
        <dbReference type="EMBL" id="TGZ66433.1"/>
    </source>
</evidence>
<accession>A0A4S2LRR9</accession>
<protein>
    <submittedName>
        <fullName evidence="1">Uncharacterized protein</fullName>
    </submittedName>
</protein>
<gene>
    <name evidence="1" type="ORF">CRM22_005322</name>
</gene>